<dbReference type="GO" id="GO:0071949">
    <property type="term" value="F:FAD binding"/>
    <property type="evidence" value="ECO:0007669"/>
    <property type="project" value="InterPro"/>
</dbReference>
<dbReference type="PANTHER" id="PTHR42659">
    <property type="entry name" value="XANTHINE DEHYDROGENASE SUBUNIT C-RELATED"/>
    <property type="match status" value="1"/>
</dbReference>
<feature type="non-terminal residue" evidence="5">
    <location>
        <position position="1"/>
    </location>
</feature>
<evidence type="ECO:0000259" key="4">
    <source>
        <dbReference type="PROSITE" id="PS51387"/>
    </source>
</evidence>
<dbReference type="AlphaFoldDB" id="X0WR76"/>
<keyword evidence="1" id="KW-0285">Flavoprotein</keyword>
<protein>
    <recommendedName>
        <fullName evidence="4">FAD-binding PCMH-type domain-containing protein</fullName>
    </recommendedName>
</protein>
<feature type="domain" description="FAD-binding PCMH-type" evidence="4">
    <location>
        <begin position="1"/>
        <end position="120"/>
    </location>
</feature>
<organism evidence="5">
    <name type="scientific">marine sediment metagenome</name>
    <dbReference type="NCBI Taxonomy" id="412755"/>
    <lineage>
        <taxon>unclassified sequences</taxon>
        <taxon>metagenomes</taxon>
        <taxon>ecological metagenomes</taxon>
    </lineage>
</organism>
<accession>X0WR76</accession>
<dbReference type="EMBL" id="BARS01048125">
    <property type="protein sequence ID" value="GAG33165.1"/>
    <property type="molecule type" value="Genomic_DNA"/>
</dbReference>
<dbReference type="InterPro" id="IPR016169">
    <property type="entry name" value="FAD-bd_PCMH_sub2"/>
</dbReference>
<evidence type="ECO:0000256" key="1">
    <source>
        <dbReference type="ARBA" id="ARBA00022630"/>
    </source>
</evidence>
<dbReference type="FunFam" id="3.30.465.10:FF:000017">
    <property type="entry name" value="Xanthine dehydrogenase, FAD binding subunit"/>
    <property type="match status" value="1"/>
</dbReference>
<dbReference type="InterPro" id="IPR005107">
    <property type="entry name" value="CO_DH_flav_C"/>
</dbReference>
<dbReference type="PROSITE" id="PS51387">
    <property type="entry name" value="FAD_PCMH"/>
    <property type="match status" value="1"/>
</dbReference>
<dbReference type="Pfam" id="PF03450">
    <property type="entry name" value="CO_deh_flav_C"/>
    <property type="match status" value="1"/>
</dbReference>
<dbReference type="Gene3D" id="3.30.465.10">
    <property type="match status" value="1"/>
</dbReference>
<dbReference type="SUPFAM" id="SSF55447">
    <property type="entry name" value="CO dehydrogenase flavoprotein C-terminal domain-like"/>
    <property type="match status" value="1"/>
</dbReference>
<dbReference type="InterPro" id="IPR051312">
    <property type="entry name" value="Diverse_Substr_Oxidored"/>
</dbReference>
<keyword evidence="3" id="KW-0560">Oxidoreductase</keyword>
<dbReference type="GO" id="GO:0016491">
    <property type="term" value="F:oxidoreductase activity"/>
    <property type="evidence" value="ECO:0007669"/>
    <property type="project" value="UniProtKB-KW"/>
</dbReference>
<dbReference type="PANTHER" id="PTHR42659:SF2">
    <property type="entry name" value="XANTHINE DEHYDROGENASE SUBUNIT C-RELATED"/>
    <property type="match status" value="1"/>
</dbReference>
<dbReference type="InterPro" id="IPR002346">
    <property type="entry name" value="Mopterin_DH_FAD-bd"/>
</dbReference>
<dbReference type="SUPFAM" id="SSF56176">
    <property type="entry name" value="FAD-binding/transporter-associated domain-like"/>
    <property type="match status" value="1"/>
</dbReference>
<evidence type="ECO:0000256" key="2">
    <source>
        <dbReference type="ARBA" id="ARBA00022827"/>
    </source>
</evidence>
<dbReference type="Pfam" id="PF00941">
    <property type="entry name" value="FAD_binding_5"/>
    <property type="match status" value="1"/>
</dbReference>
<gene>
    <name evidence="5" type="ORF">S01H1_72190</name>
</gene>
<name>X0WR76_9ZZZZ</name>
<dbReference type="Gene3D" id="3.30.390.50">
    <property type="entry name" value="CO dehydrogenase flavoprotein, C-terminal domain"/>
    <property type="match status" value="1"/>
</dbReference>
<dbReference type="InterPro" id="IPR036683">
    <property type="entry name" value="CO_DH_flav_C_dom_sf"/>
</dbReference>
<dbReference type="SMART" id="SM01092">
    <property type="entry name" value="CO_deh_flav_C"/>
    <property type="match status" value="1"/>
</dbReference>
<evidence type="ECO:0000313" key="5">
    <source>
        <dbReference type="EMBL" id="GAG33165.1"/>
    </source>
</evidence>
<dbReference type="InterPro" id="IPR016166">
    <property type="entry name" value="FAD-bd_PCMH"/>
</dbReference>
<evidence type="ECO:0000256" key="3">
    <source>
        <dbReference type="ARBA" id="ARBA00023002"/>
    </source>
</evidence>
<proteinExistence type="predicted"/>
<keyword evidence="2" id="KW-0274">FAD</keyword>
<reference evidence="5" key="1">
    <citation type="journal article" date="2014" name="Front. Microbiol.">
        <title>High frequency of phylogenetically diverse reductive dehalogenase-homologous genes in deep subseafloor sedimentary metagenomes.</title>
        <authorList>
            <person name="Kawai M."/>
            <person name="Futagami T."/>
            <person name="Toyoda A."/>
            <person name="Takaki Y."/>
            <person name="Nishi S."/>
            <person name="Hori S."/>
            <person name="Arai W."/>
            <person name="Tsubouchi T."/>
            <person name="Morono Y."/>
            <person name="Uchiyama I."/>
            <person name="Ito T."/>
            <person name="Fujiyama A."/>
            <person name="Inagaki F."/>
            <person name="Takami H."/>
        </authorList>
    </citation>
    <scope>NUCLEOTIDE SEQUENCE</scope>
    <source>
        <strain evidence="5">Expedition CK06-06</strain>
    </source>
</reference>
<sequence>DLDYIRYDETDGLRIGALTTHRSLEKSAVAKDKYFMLSEMEHTLASVPVRNWGTVGGNLAHADPASDLAPTLMALGAEVTLTGPNGERVVSLDDFFIDYFETALRPDEILTEIHVPNSGQGGGIYSKFAQRATDLAVVSVAVNLILDPDNRDLCKDIRIVMGSVGPTPLRSKRGEDLLKGQTLTDTLIEETARVSAEDAQPTTDINGSEEYKREIIDVLVRRTIKEAKARAAAP</sequence>
<dbReference type="InterPro" id="IPR036318">
    <property type="entry name" value="FAD-bd_PCMH-like_sf"/>
</dbReference>
<comment type="caution">
    <text evidence="5">The sequence shown here is derived from an EMBL/GenBank/DDBJ whole genome shotgun (WGS) entry which is preliminary data.</text>
</comment>